<comment type="caution">
    <text evidence="1">The sequence shown here is derived from an EMBL/GenBank/DDBJ whole genome shotgun (WGS) entry which is preliminary data.</text>
</comment>
<organism evidence="1 2">
    <name type="scientific">Cinchona calisaya</name>
    <dbReference type="NCBI Taxonomy" id="153742"/>
    <lineage>
        <taxon>Eukaryota</taxon>
        <taxon>Viridiplantae</taxon>
        <taxon>Streptophyta</taxon>
        <taxon>Embryophyta</taxon>
        <taxon>Tracheophyta</taxon>
        <taxon>Spermatophyta</taxon>
        <taxon>Magnoliopsida</taxon>
        <taxon>eudicotyledons</taxon>
        <taxon>Gunneridae</taxon>
        <taxon>Pentapetalae</taxon>
        <taxon>asterids</taxon>
        <taxon>lamiids</taxon>
        <taxon>Gentianales</taxon>
        <taxon>Rubiaceae</taxon>
        <taxon>Cinchonoideae</taxon>
        <taxon>Cinchoneae</taxon>
        <taxon>Cinchona</taxon>
    </lineage>
</organism>
<evidence type="ECO:0000313" key="2">
    <source>
        <dbReference type="Proteomes" id="UP001630127"/>
    </source>
</evidence>
<keyword evidence="2" id="KW-1185">Reference proteome</keyword>
<gene>
    <name evidence="1" type="ORF">ACH5RR_028998</name>
</gene>
<reference evidence="1 2" key="1">
    <citation type="submission" date="2024-11" db="EMBL/GenBank/DDBJ databases">
        <title>A near-complete genome assembly of Cinchona calisaya.</title>
        <authorList>
            <person name="Lian D.C."/>
            <person name="Zhao X.W."/>
            <person name="Wei L."/>
        </authorList>
    </citation>
    <scope>NUCLEOTIDE SEQUENCE [LARGE SCALE GENOMIC DNA]</scope>
    <source>
        <tissue evidence="1">Nenye</tissue>
    </source>
</reference>
<evidence type="ECO:0000313" key="1">
    <source>
        <dbReference type="EMBL" id="KAL3509597.1"/>
    </source>
</evidence>
<name>A0ABD2YUV2_9GENT</name>
<dbReference type="EMBL" id="JBJUIK010000012">
    <property type="protein sequence ID" value="KAL3509597.1"/>
    <property type="molecule type" value="Genomic_DNA"/>
</dbReference>
<dbReference type="AlphaFoldDB" id="A0ABD2YUV2"/>
<feature type="non-terminal residue" evidence="1">
    <location>
        <position position="1"/>
    </location>
</feature>
<sequence>SLWNSFPNLNFEISPSEPVSETSLPAKSALNSLSSSPTPYYADYERYKNHVNSWLLCTVNSNVRELDFNFDIDIVEPSRICGNLSEFEAEIYDIREKADDGFILYSFNFSKFMNSSVKILKLRGCFLSLPAATGVSSLKSLYLSGMDLNGEIERIILYALISNSYL</sequence>
<proteinExistence type="predicted"/>
<protein>
    <submittedName>
        <fullName evidence="1">Uncharacterized protein</fullName>
    </submittedName>
</protein>
<dbReference type="Proteomes" id="UP001630127">
    <property type="component" value="Unassembled WGS sequence"/>
</dbReference>
<accession>A0ABD2YUV2</accession>